<dbReference type="EMBL" id="CP009122">
    <property type="protein sequence ID" value="AJA09658.1"/>
    <property type="molecule type" value="Genomic_DNA"/>
</dbReference>
<dbReference type="Proteomes" id="UP000030907">
    <property type="component" value="Chromosome"/>
</dbReference>
<accession>A0A0A7PKD1</accession>
<dbReference type="InterPro" id="IPR054234">
    <property type="entry name" value="DUF6961"/>
</dbReference>
<dbReference type="RefSeq" id="WP_054724989.1">
    <property type="nucleotide sequence ID" value="NZ_CP009122.1"/>
</dbReference>
<gene>
    <name evidence="2" type="ORF">SKP52_13860</name>
</gene>
<evidence type="ECO:0000313" key="2">
    <source>
        <dbReference type="EMBL" id="AJA09658.1"/>
    </source>
</evidence>
<sequence>MGAKADNDLWGQALAIESQYGDRGPEVITTMIDDLRRSGDHSGAAFWTKVAVCLTDLHEIRYVGSIASPAADGRRIAARAAAQGQSGPTRQHPDAAASRPNPAPETRTDN</sequence>
<proteinExistence type="predicted"/>
<name>A0A0A7PKD1_9SPHN</name>
<dbReference type="HOGENOM" id="CLU_2169455_0_0_5"/>
<organism evidence="2 3">
    <name type="scientific">Sphingopyxis fribergensis</name>
    <dbReference type="NCBI Taxonomy" id="1515612"/>
    <lineage>
        <taxon>Bacteria</taxon>
        <taxon>Pseudomonadati</taxon>
        <taxon>Pseudomonadota</taxon>
        <taxon>Alphaproteobacteria</taxon>
        <taxon>Sphingomonadales</taxon>
        <taxon>Sphingomonadaceae</taxon>
        <taxon>Sphingopyxis</taxon>
    </lineage>
</organism>
<dbReference type="KEGG" id="sphk:SKP52_13860"/>
<feature type="region of interest" description="Disordered" evidence="1">
    <location>
        <begin position="75"/>
        <end position="110"/>
    </location>
</feature>
<evidence type="ECO:0000313" key="3">
    <source>
        <dbReference type="Proteomes" id="UP000030907"/>
    </source>
</evidence>
<dbReference type="Pfam" id="PF22284">
    <property type="entry name" value="DUF6961"/>
    <property type="match status" value="1"/>
</dbReference>
<reference evidence="2 3" key="1">
    <citation type="journal article" date="2015" name="Int. J. Syst. Evol. Microbiol.">
        <title>Description of Sphingopyxis fribergensis sp. nov. - a soil bacterium with the ability to degrade styrene and phenylacetic acid.</title>
        <authorList>
            <person name="Oelschlagel M."/>
            <person name="Ruckert C."/>
            <person name="Kalinowski J."/>
            <person name="Schmidt G."/>
            <person name="Schlomann M."/>
            <person name="Tischler D."/>
        </authorList>
    </citation>
    <scope>NUCLEOTIDE SEQUENCE [LARGE SCALE GENOMIC DNA]</scope>
    <source>
        <strain evidence="2 3">Kp5.2</strain>
    </source>
</reference>
<evidence type="ECO:0000256" key="1">
    <source>
        <dbReference type="SAM" id="MobiDB-lite"/>
    </source>
</evidence>
<dbReference type="AlphaFoldDB" id="A0A0A7PKD1"/>
<keyword evidence="3" id="KW-1185">Reference proteome</keyword>
<dbReference type="OrthoDB" id="7449980at2"/>
<protein>
    <submittedName>
        <fullName evidence="2">Uncharacterized protein</fullName>
    </submittedName>
</protein>